<dbReference type="InterPro" id="IPR007807">
    <property type="entry name" value="TcmA/NAT10_helicase"/>
</dbReference>
<evidence type="ECO:0000256" key="4">
    <source>
        <dbReference type="ARBA" id="ARBA00022840"/>
    </source>
</evidence>
<keyword evidence="1 7" id="KW-0808">Transferase</keyword>
<comment type="caution">
    <text evidence="7">The sequence shown here is derived from an EMBL/GenBank/DDBJ whole genome shotgun (WGS) entry which is preliminary data.</text>
</comment>
<dbReference type="InterPro" id="IPR013562">
    <property type="entry name" value="TmcA/NAT10_N"/>
</dbReference>
<dbReference type="Proteomes" id="UP001596364">
    <property type="component" value="Unassembled WGS sequence"/>
</dbReference>
<dbReference type="Pfam" id="PF05127">
    <property type="entry name" value="NAT10_TcmA_helicase"/>
    <property type="match status" value="1"/>
</dbReference>
<dbReference type="GO" id="GO:0016746">
    <property type="term" value="F:acyltransferase activity"/>
    <property type="evidence" value="ECO:0007669"/>
    <property type="project" value="UniProtKB-KW"/>
</dbReference>
<sequence length="672" mass="75512">MLEQAINWLNNMQDAPGHRLFLVIEGSEAFAIEQTQRLLNKFTPASALSLNCHLDGVTSGSTKQFRHHLGQEFEWVIFNAHQGFRASAFSAMTACVKRSGLFILLCPPIADWPSSPDPALKERVSVGFQHSVNDSPYLRLFCQIIQQCTYASRLSAYEFIAGHIDALQQITHDQFQLTTEQRDIIHLVCRRAEQHVMPPCVLRADRGRGKSTALGIIAHSLAERGLDVTVTAPSRRQLNTFFGHCTHPSVRFIPVDELLRGPTNTHCLLIDEAAMFPADAIKRLLQSFPKVVMATTVNGYEGSGRGFDIRVTGHLNKHYPDWQLMTLQQPVRWAENCPLESLTNQVMLMDTETSCVSRQDGMVLLSGQELAVEPQLLKTVWTLLINAHYQTTPDDLQRMLDGPENHLILRINNGCVQGALWLVEEPDHLTQLAESICSGDRRPSGYLLPQLLAYNHAQPEYLQYRYARVIRIATDETCRRRGIASSLLAFAANWAKAQKFDLIGTTFGANHSLVEFWRANHYQALHLGESTDASSGEVSIAMALPLNTEGQQALDKLTEAFANKIKCGLFYREINKHTLTMILQSLPDRQRTLPALSYLCRGSRPALSQKSELLQLLVDRATVMDHTSVRILIDLLLMHRPVTIVAKDFGLDGQKTLNHKLKQLVSELYIEN</sequence>
<name>A0ABW1XHC7_9ALTE</name>
<evidence type="ECO:0000256" key="5">
    <source>
        <dbReference type="ARBA" id="ARBA00023315"/>
    </source>
</evidence>
<dbReference type="PANTHER" id="PTHR10925">
    <property type="entry name" value="N-ACETYLTRANSFERASE 10"/>
    <property type="match status" value="1"/>
</dbReference>
<keyword evidence="5 7" id="KW-0012">Acyltransferase</keyword>
<dbReference type="PANTHER" id="PTHR10925:SF5">
    <property type="entry name" value="RNA CYTIDINE ACETYLTRANSFERASE"/>
    <property type="match status" value="1"/>
</dbReference>
<dbReference type="CDD" id="cd04301">
    <property type="entry name" value="NAT_SF"/>
    <property type="match status" value="1"/>
</dbReference>
<evidence type="ECO:0000256" key="3">
    <source>
        <dbReference type="ARBA" id="ARBA00022741"/>
    </source>
</evidence>
<evidence type="ECO:0000313" key="7">
    <source>
        <dbReference type="EMBL" id="MFC6439191.1"/>
    </source>
</evidence>
<organism evidence="7 8">
    <name type="scientific">Pseudobowmanella zhangzhouensis</name>
    <dbReference type="NCBI Taxonomy" id="1537679"/>
    <lineage>
        <taxon>Bacteria</taxon>
        <taxon>Pseudomonadati</taxon>
        <taxon>Pseudomonadota</taxon>
        <taxon>Gammaproteobacteria</taxon>
        <taxon>Alteromonadales</taxon>
        <taxon>Alteromonadaceae</taxon>
    </lineage>
</organism>
<gene>
    <name evidence="7" type="ORF">ACFP85_03370</name>
</gene>
<dbReference type="EMBL" id="JBHSUS010000001">
    <property type="protein sequence ID" value="MFC6439191.1"/>
    <property type="molecule type" value="Genomic_DNA"/>
</dbReference>
<dbReference type="Pfam" id="PF13718">
    <property type="entry name" value="GNAT_acetyltr_2"/>
    <property type="match status" value="1"/>
</dbReference>
<dbReference type="SUPFAM" id="SSF55729">
    <property type="entry name" value="Acyl-CoA N-acyltransferases (Nat)"/>
    <property type="match status" value="1"/>
</dbReference>
<dbReference type="Gene3D" id="3.40.50.11040">
    <property type="match status" value="1"/>
</dbReference>
<keyword evidence="3" id="KW-0547">Nucleotide-binding</keyword>
<dbReference type="InterPro" id="IPR000182">
    <property type="entry name" value="GNAT_dom"/>
</dbReference>
<feature type="domain" description="N-acetyltransferase" evidence="6">
    <location>
        <begin position="367"/>
        <end position="547"/>
    </location>
</feature>
<dbReference type="PROSITE" id="PS51186">
    <property type="entry name" value="GNAT"/>
    <property type="match status" value="1"/>
</dbReference>
<evidence type="ECO:0000256" key="1">
    <source>
        <dbReference type="ARBA" id="ARBA00022679"/>
    </source>
</evidence>
<reference evidence="8" key="1">
    <citation type="journal article" date="2019" name="Int. J. Syst. Evol. Microbiol.">
        <title>The Global Catalogue of Microorganisms (GCM) 10K type strain sequencing project: providing services to taxonomists for standard genome sequencing and annotation.</title>
        <authorList>
            <consortium name="The Broad Institute Genomics Platform"/>
            <consortium name="The Broad Institute Genome Sequencing Center for Infectious Disease"/>
            <person name="Wu L."/>
            <person name="Ma J."/>
        </authorList>
    </citation>
    <scope>NUCLEOTIDE SEQUENCE [LARGE SCALE GENOMIC DNA]</scope>
    <source>
        <strain evidence="8">CGMCC 1.16031</strain>
    </source>
</reference>
<evidence type="ECO:0000256" key="2">
    <source>
        <dbReference type="ARBA" id="ARBA00022694"/>
    </source>
</evidence>
<dbReference type="Gene3D" id="3.40.630.30">
    <property type="match status" value="1"/>
</dbReference>
<dbReference type="EC" id="2.3.1.-" evidence="7"/>
<dbReference type="Gene3D" id="3.40.50.300">
    <property type="entry name" value="P-loop containing nucleotide triphosphate hydrolases"/>
    <property type="match status" value="1"/>
</dbReference>
<dbReference type="SUPFAM" id="SSF52540">
    <property type="entry name" value="P-loop containing nucleoside triphosphate hydrolases"/>
    <property type="match status" value="1"/>
</dbReference>
<dbReference type="Pfam" id="PF08351">
    <property type="entry name" value="TmcA_N"/>
    <property type="match status" value="1"/>
</dbReference>
<keyword evidence="8" id="KW-1185">Reference proteome</keyword>
<dbReference type="InterPro" id="IPR016181">
    <property type="entry name" value="Acyl_CoA_acyltransferase"/>
</dbReference>
<dbReference type="InterPro" id="IPR032672">
    <property type="entry name" value="TmcA/NAT10/Kre33"/>
</dbReference>
<proteinExistence type="predicted"/>
<keyword evidence="2" id="KW-0819">tRNA processing</keyword>
<dbReference type="RefSeq" id="WP_131257534.1">
    <property type="nucleotide sequence ID" value="NZ_JBHSUS010000001.1"/>
</dbReference>
<keyword evidence="4" id="KW-0067">ATP-binding</keyword>
<protein>
    <submittedName>
        <fullName evidence="7">GNAT family N-acetyltransferase</fullName>
        <ecNumber evidence="7">2.3.1.-</ecNumber>
    </submittedName>
</protein>
<evidence type="ECO:0000259" key="6">
    <source>
        <dbReference type="PROSITE" id="PS51186"/>
    </source>
</evidence>
<evidence type="ECO:0000313" key="8">
    <source>
        <dbReference type="Proteomes" id="UP001596364"/>
    </source>
</evidence>
<dbReference type="InterPro" id="IPR027417">
    <property type="entry name" value="P-loop_NTPase"/>
</dbReference>
<accession>A0ABW1XHC7</accession>